<dbReference type="EMBL" id="SDMP01000015">
    <property type="protein sequence ID" value="RYR09724.1"/>
    <property type="molecule type" value="Genomic_DNA"/>
</dbReference>
<dbReference type="Proteomes" id="UP000289738">
    <property type="component" value="Chromosome B05"/>
</dbReference>
<name>A0A444Z6C0_ARAHY</name>
<organism evidence="3 4">
    <name type="scientific">Arachis hypogaea</name>
    <name type="common">Peanut</name>
    <dbReference type="NCBI Taxonomy" id="3818"/>
    <lineage>
        <taxon>Eukaryota</taxon>
        <taxon>Viridiplantae</taxon>
        <taxon>Streptophyta</taxon>
        <taxon>Embryophyta</taxon>
        <taxon>Tracheophyta</taxon>
        <taxon>Spermatophyta</taxon>
        <taxon>Magnoliopsida</taxon>
        <taxon>eudicotyledons</taxon>
        <taxon>Gunneridae</taxon>
        <taxon>Pentapetalae</taxon>
        <taxon>rosids</taxon>
        <taxon>fabids</taxon>
        <taxon>Fabales</taxon>
        <taxon>Fabaceae</taxon>
        <taxon>Papilionoideae</taxon>
        <taxon>50 kb inversion clade</taxon>
        <taxon>dalbergioids sensu lato</taxon>
        <taxon>Dalbergieae</taxon>
        <taxon>Pterocarpus clade</taxon>
        <taxon>Arachis</taxon>
    </lineage>
</organism>
<keyword evidence="2" id="KW-0067">ATP-binding</keyword>
<evidence type="ECO:0000256" key="2">
    <source>
        <dbReference type="ARBA" id="ARBA00022840"/>
    </source>
</evidence>
<dbReference type="GO" id="GO:0140662">
    <property type="term" value="F:ATP-dependent protein folding chaperone"/>
    <property type="evidence" value="ECO:0007669"/>
    <property type="project" value="InterPro"/>
</dbReference>
<evidence type="ECO:0000313" key="3">
    <source>
        <dbReference type="EMBL" id="RYR09724.1"/>
    </source>
</evidence>
<protein>
    <submittedName>
        <fullName evidence="3">Uncharacterized protein</fullName>
    </submittedName>
</protein>
<sequence>MFSPYHQIALTFAPSLLPSNQRKVLPLKLEIAIHATFVVSNVNSNTNISEGPKGHPIMLTFDIDVDGILNVTAEYETTGNNNEITISNDTGQLLQKKIVRLIQETRDYKAKDKKFLEKARARNDLDDYFYKMEKALKAVEKNNRMITDAIVKVKSLLDGDEDQHEKDVFKKNLKGAWEYFLVIMPRLED</sequence>
<comment type="caution">
    <text evidence="3">The sequence shown here is derived from an EMBL/GenBank/DDBJ whole genome shotgun (WGS) entry which is preliminary data.</text>
</comment>
<dbReference type="GO" id="GO:0005524">
    <property type="term" value="F:ATP binding"/>
    <property type="evidence" value="ECO:0007669"/>
    <property type="project" value="UniProtKB-KW"/>
</dbReference>
<keyword evidence="4" id="KW-1185">Reference proteome</keyword>
<dbReference type="InterPro" id="IPR029047">
    <property type="entry name" value="HSP70_peptide-bd_sf"/>
</dbReference>
<dbReference type="STRING" id="3818.A0A444Z6C0"/>
<dbReference type="PANTHER" id="PTHR19375">
    <property type="entry name" value="HEAT SHOCK PROTEIN 70KDA"/>
    <property type="match status" value="1"/>
</dbReference>
<accession>A0A444Z6C0</accession>
<gene>
    <name evidence="3" type="ORF">Ahy_B05g078121</name>
</gene>
<proteinExistence type="predicted"/>
<reference evidence="3 4" key="1">
    <citation type="submission" date="2019-01" db="EMBL/GenBank/DDBJ databases">
        <title>Sequencing of cultivated peanut Arachis hypogaea provides insights into genome evolution and oil improvement.</title>
        <authorList>
            <person name="Chen X."/>
        </authorList>
    </citation>
    <scope>NUCLEOTIDE SEQUENCE [LARGE SCALE GENOMIC DNA]</scope>
    <source>
        <strain evidence="4">cv. Fuhuasheng</strain>
        <tissue evidence="3">Leaves</tissue>
    </source>
</reference>
<evidence type="ECO:0000256" key="1">
    <source>
        <dbReference type="ARBA" id="ARBA00022741"/>
    </source>
</evidence>
<dbReference type="Gene3D" id="2.60.34.10">
    <property type="entry name" value="Substrate Binding Domain Of DNAk, Chain A, domain 1"/>
    <property type="match status" value="1"/>
</dbReference>
<keyword evidence="1" id="KW-0547">Nucleotide-binding</keyword>
<dbReference type="Pfam" id="PF00012">
    <property type="entry name" value="HSP70"/>
    <property type="match status" value="1"/>
</dbReference>
<dbReference type="AlphaFoldDB" id="A0A444Z6C0"/>
<dbReference type="SUPFAM" id="SSF100920">
    <property type="entry name" value="Heat shock protein 70kD (HSP70), peptide-binding domain"/>
    <property type="match status" value="1"/>
</dbReference>
<dbReference type="OrthoDB" id="3789372at2759"/>
<dbReference type="InterPro" id="IPR013126">
    <property type="entry name" value="Hsp_70_fam"/>
</dbReference>
<evidence type="ECO:0000313" key="4">
    <source>
        <dbReference type="Proteomes" id="UP000289738"/>
    </source>
</evidence>